<dbReference type="AlphaFoldDB" id="A0AAQ3M8L7"/>
<organism evidence="4 5">
    <name type="scientific">Acrodontium crateriforme</name>
    <dbReference type="NCBI Taxonomy" id="150365"/>
    <lineage>
        <taxon>Eukaryota</taxon>
        <taxon>Fungi</taxon>
        <taxon>Dikarya</taxon>
        <taxon>Ascomycota</taxon>
        <taxon>Pezizomycotina</taxon>
        <taxon>Dothideomycetes</taxon>
        <taxon>Dothideomycetidae</taxon>
        <taxon>Mycosphaerellales</taxon>
        <taxon>Teratosphaeriaceae</taxon>
        <taxon>Acrodontium</taxon>
    </lineage>
</organism>
<name>A0AAQ3M8L7_9PEZI</name>
<keyword evidence="2" id="KW-0378">Hydrolase</keyword>
<dbReference type="GO" id="GO:0005634">
    <property type="term" value="C:nucleus"/>
    <property type="evidence" value="ECO:0007669"/>
    <property type="project" value="TreeGrafter"/>
</dbReference>
<evidence type="ECO:0000313" key="5">
    <source>
        <dbReference type="Proteomes" id="UP001303373"/>
    </source>
</evidence>
<comment type="similarity">
    <text evidence="1">Belongs to the LovG family.</text>
</comment>
<keyword evidence="5" id="KW-1185">Reference proteome</keyword>
<dbReference type="PANTHER" id="PTHR48070">
    <property type="entry name" value="ESTERASE OVCA2"/>
    <property type="match status" value="1"/>
</dbReference>
<sequence length="268" mass="30092">MSSGGKSVWSVQDESTLRLPRILCLHGGGTNAAIFRAQLRSFSREMENSFRLVYAEAPYPSRAGPDVLLVYRDFGEFKSWLRWREDDIERSEDSVTNDIDAAIAAAVTGDDMKGASGEWVAVLGFSQGAKISASLLYRQQYYAERQEESKIYPRFRFGIIIAGSFPLVWLDKDNNAPTGLASAGALATMAFDDLDEMPMHSRLRIPTIHLHGLADPGIARHRKLRNRCFDPQSTHLIEWEGAHRLPFKSSDVAPIVKEIEDMARWTES</sequence>
<evidence type="ECO:0000256" key="2">
    <source>
        <dbReference type="ARBA" id="ARBA00022801"/>
    </source>
</evidence>
<reference evidence="4 5" key="1">
    <citation type="submission" date="2023-11" db="EMBL/GenBank/DDBJ databases">
        <title>An acidophilic fungus is an integral part of prey digestion in a carnivorous sundew plant.</title>
        <authorList>
            <person name="Tsai I.J."/>
        </authorList>
    </citation>
    <scope>NUCLEOTIDE SEQUENCE [LARGE SCALE GENOMIC DNA]</scope>
    <source>
        <strain evidence="4">169a</strain>
    </source>
</reference>
<accession>A0AAQ3M8L7</accession>
<proteinExistence type="inferred from homology"/>
<dbReference type="InterPro" id="IPR050593">
    <property type="entry name" value="LovG"/>
</dbReference>
<dbReference type="Pfam" id="PF03959">
    <property type="entry name" value="FSH1"/>
    <property type="match status" value="1"/>
</dbReference>
<dbReference type="EMBL" id="CP138588">
    <property type="protein sequence ID" value="WPH02992.1"/>
    <property type="molecule type" value="Genomic_DNA"/>
</dbReference>
<dbReference type="InterPro" id="IPR005645">
    <property type="entry name" value="FSH-like_dom"/>
</dbReference>
<dbReference type="InterPro" id="IPR029058">
    <property type="entry name" value="AB_hydrolase_fold"/>
</dbReference>
<protein>
    <recommendedName>
        <fullName evidence="3">Serine hydrolase domain-containing protein</fullName>
    </recommendedName>
</protein>
<dbReference type="SUPFAM" id="SSF53474">
    <property type="entry name" value="alpha/beta-Hydrolases"/>
    <property type="match status" value="1"/>
</dbReference>
<evidence type="ECO:0000256" key="1">
    <source>
        <dbReference type="ARBA" id="ARBA00005863"/>
    </source>
</evidence>
<gene>
    <name evidence="4" type="ORF">R9X50_00586500</name>
</gene>
<evidence type="ECO:0000313" key="4">
    <source>
        <dbReference type="EMBL" id="WPH02992.1"/>
    </source>
</evidence>
<evidence type="ECO:0000259" key="3">
    <source>
        <dbReference type="Pfam" id="PF03959"/>
    </source>
</evidence>
<dbReference type="GO" id="GO:0016787">
    <property type="term" value="F:hydrolase activity"/>
    <property type="evidence" value="ECO:0007669"/>
    <property type="project" value="UniProtKB-KW"/>
</dbReference>
<dbReference type="GO" id="GO:0044550">
    <property type="term" value="P:secondary metabolite biosynthetic process"/>
    <property type="evidence" value="ECO:0007669"/>
    <property type="project" value="TreeGrafter"/>
</dbReference>
<dbReference type="Proteomes" id="UP001303373">
    <property type="component" value="Chromosome 9"/>
</dbReference>
<dbReference type="PANTHER" id="PTHR48070:SF3">
    <property type="entry name" value="ESTERASE DBAE-RELATED"/>
    <property type="match status" value="1"/>
</dbReference>
<feature type="domain" description="Serine hydrolase" evidence="3">
    <location>
        <begin position="20"/>
        <end position="253"/>
    </location>
</feature>
<dbReference type="Gene3D" id="3.40.50.1820">
    <property type="entry name" value="alpha/beta hydrolase"/>
    <property type="match status" value="1"/>
</dbReference>
<dbReference type="GO" id="GO:0005737">
    <property type="term" value="C:cytoplasm"/>
    <property type="evidence" value="ECO:0007669"/>
    <property type="project" value="TreeGrafter"/>
</dbReference>